<evidence type="ECO:0000259" key="3">
    <source>
        <dbReference type="Pfam" id="PF08514"/>
    </source>
</evidence>
<evidence type="ECO:0000313" key="5">
    <source>
        <dbReference type="Proteomes" id="UP001152888"/>
    </source>
</evidence>
<dbReference type="InterPro" id="IPR039662">
    <property type="entry name" value="Cohesin_Scc3/SA"/>
</dbReference>
<comment type="similarity">
    <text evidence="1">Belongs to the SCC3 family.</text>
</comment>
<proteinExistence type="inferred from homology"/>
<dbReference type="PANTHER" id="PTHR11199">
    <property type="entry name" value="STROMAL ANTIGEN"/>
    <property type="match status" value="1"/>
</dbReference>
<dbReference type="GO" id="GO:0003682">
    <property type="term" value="F:chromatin binding"/>
    <property type="evidence" value="ECO:0007669"/>
    <property type="project" value="TreeGrafter"/>
</dbReference>
<evidence type="ECO:0000313" key="4">
    <source>
        <dbReference type="EMBL" id="CAH1975142.1"/>
    </source>
</evidence>
<dbReference type="Pfam" id="PF08514">
    <property type="entry name" value="STAG"/>
    <property type="match status" value="1"/>
</dbReference>
<feature type="region of interest" description="Disordered" evidence="2">
    <location>
        <begin position="1"/>
        <end position="33"/>
    </location>
</feature>
<evidence type="ECO:0000256" key="1">
    <source>
        <dbReference type="ARBA" id="ARBA00005486"/>
    </source>
</evidence>
<feature type="compositionally biased region" description="Basic and acidic residues" evidence="2">
    <location>
        <begin position="1024"/>
        <end position="1057"/>
    </location>
</feature>
<dbReference type="GO" id="GO:0007062">
    <property type="term" value="P:sister chromatid cohesion"/>
    <property type="evidence" value="ECO:0007669"/>
    <property type="project" value="UniProtKB-ARBA"/>
</dbReference>
<reference evidence="4" key="1">
    <citation type="submission" date="2022-03" db="EMBL/GenBank/DDBJ databases">
        <authorList>
            <person name="Sayadi A."/>
        </authorList>
    </citation>
    <scope>NUCLEOTIDE SEQUENCE</scope>
</reference>
<dbReference type="OrthoDB" id="498590at2759"/>
<sequence length="1120" mass="128572">MASPSKRLRKSPLRPSFPATLESSTPQSGERRSMITSLQISCIQASSSGESVSSRSLSLRSSNSSNALFRDESESDSVIDSKASRQDYETYFQDMRRIKYSGKIWNLHKPLVEGSLYGEVLANPAGAKEHVKNLYSLYQQNRKKATVRLAQFTVDVAGFQKFDLSKIAGLDFGKDVTDRMKAIKVLREQDSLKKTGRCILQERGILAKHFQMGIYHFIDTLVMMGYENRVLFDKVLFQKFLTLVKHMAESNLAPVKYTGTAFTLKVLTAGVKLYARVCEEIDGVTDSEYDLVDDLMQAQSNVDDLVSFMYLVFIRRCGISDNKLMVLAIECVHEIKIWVNYFPKRFISDFDILKHLKALSLNPSIAVRHEAVVVCEYFVSTPHIWKHLQPVKDDFFRFVSDRFYDVDIKVTVKAVDVFIALLQYPLCGTKEDWMSDMLSLVFDKHFPTASAACKFWSAFFKIDSNDPERILLELIKLTTMPQIYAKELVVEGFLPHCSVLRSWELYVDFLMDDHSDIDTNAIAALFSEVLRQILTGKPTMPRVKSITEPAEVGFVEHARICELLPHFNKILLKYKQNPAILKDILKVIPALNPVLLSSSYAKDCITMWNIIQDLYTYHSDEALLEALIDALFFFHTAVNFSARAVRFTADFNQLFTDRLDSYFDNPTEEGLNDAPLKVAVLYPRTDLNETIKWQKLFVQLTNSTDEITGHLVQCCTWYLLWDLKKITKVPLNNVEQLTYIHKKRLDGLLREILSVIQKLNGNDLHYKVYSQLCEFLLKYEMELKEARKFAKILDILKIDLESDHVKVLQHFLDKYVIYKKEVTVEDKQKYFVDYINLGKMGVMSADNFAFAYKYYLKFNEEFGAIIDKSIDMNAQSPSKINILFIICYTMIYVYEAILKKFTLVPTNVDEFRDLRMLAKRLLCHKLFRKPAPHFVNMSFISIRYAFQDVSHLEFLYIARYFIDLLHDKESKITVQEFFNESKTEEAAKNDAAIYFWNYLKSLNVQENVNETTTLLNSLTIQGKETAKSKERSKTSAKTKPKEKVKAKEKAKPEEKAKPKGKNTPSEGKTTARKLGAGASPKAARKKILAIARKSTPSSDSTLAEYSIHDSTSDDMELLSD</sequence>
<dbReference type="AlphaFoldDB" id="A0A9P0PA84"/>
<dbReference type="GO" id="GO:0005634">
    <property type="term" value="C:nucleus"/>
    <property type="evidence" value="ECO:0007669"/>
    <property type="project" value="TreeGrafter"/>
</dbReference>
<feature type="compositionally biased region" description="Basic residues" evidence="2">
    <location>
        <begin position="1"/>
        <end position="12"/>
    </location>
</feature>
<evidence type="ECO:0000256" key="2">
    <source>
        <dbReference type="SAM" id="MobiDB-lite"/>
    </source>
</evidence>
<protein>
    <recommendedName>
        <fullName evidence="3">STAG domain-containing protein</fullName>
    </recommendedName>
</protein>
<dbReference type="EMBL" id="CAKOFQ010006833">
    <property type="protein sequence ID" value="CAH1975142.1"/>
    <property type="molecule type" value="Genomic_DNA"/>
</dbReference>
<name>A0A9P0PA84_ACAOB</name>
<dbReference type="GO" id="GO:0008278">
    <property type="term" value="C:cohesin complex"/>
    <property type="evidence" value="ECO:0007669"/>
    <property type="project" value="TreeGrafter"/>
</dbReference>
<dbReference type="SUPFAM" id="SSF48371">
    <property type="entry name" value="ARM repeat"/>
    <property type="match status" value="1"/>
</dbReference>
<feature type="compositionally biased region" description="Polar residues" evidence="2">
    <location>
        <begin position="1094"/>
        <end position="1103"/>
    </location>
</feature>
<dbReference type="GO" id="GO:0000785">
    <property type="term" value="C:chromatin"/>
    <property type="evidence" value="ECO:0007669"/>
    <property type="project" value="TreeGrafter"/>
</dbReference>
<feature type="domain" description="STAG" evidence="3">
    <location>
        <begin position="207"/>
        <end position="282"/>
    </location>
</feature>
<keyword evidence="5" id="KW-1185">Reference proteome</keyword>
<feature type="compositionally biased region" description="Polar residues" evidence="2">
    <location>
        <begin position="21"/>
        <end position="33"/>
    </location>
</feature>
<dbReference type="InterPro" id="IPR013721">
    <property type="entry name" value="STAG"/>
</dbReference>
<organism evidence="4 5">
    <name type="scientific">Acanthoscelides obtectus</name>
    <name type="common">Bean weevil</name>
    <name type="synonym">Bruchus obtectus</name>
    <dbReference type="NCBI Taxonomy" id="200917"/>
    <lineage>
        <taxon>Eukaryota</taxon>
        <taxon>Metazoa</taxon>
        <taxon>Ecdysozoa</taxon>
        <taxon>Arthropoda</taxon>
        <taxon>Hexapoda</taxon>
        <taxon>Insecta</taxon>
        <taxon>Pterygota</taxon>
        <taxon>Neoptera</taxon>
        <taxon>Endopterygota</taxon>
        <taxon>Coleoptera</taxon>
        <taxon>Polyphaga</taxon>
        <taxon>Cucujiformia</taxon>
        <taxon>Chrysomeloidea</taxon>
        <taxon>Chrysomelidae</taxon>
        <taxon>Bruchinae</taxon>
        <taxon>Bruchini</taxon>
        <taxon>Acanthoscelides</taxon>
    </lineage>
</organism>
<feature type="region of interest" description="Disordered" evidence="2">
    <location>
        <begin position="1022"/>
        <end position="1120"/>
    </location>
</feature>
<dbReference type="PANTHER" id="PTHR11199:SF0">
    <property type="entry name" value="LD34181P-RELATED"/>
    <property type="match status" value="1"/>
</dbReference>
<dbReference type="Proteomes" id="UP001152888">
    <property type="component" value="Unassembled WGS sequence"/>
</dbReference>
<comment type="caution">
    <text evidence="4">The sequence shown here is derived from an EMBL/GenBank/DDBJ whole genome shotgun (WGS) entry which is preliminary data.</text>
</comment>
<accession>A0A9P0PA84</accession>
<gene>
    <name evidence="4" type="ORF">ACAOBT_LOCUS11470</name>
</gene>
<dbReference type="InterPro" id="IPR016024">
    <property type="entry name" value="ARM-type_fold"/>
</dbReference>